<dbReference type="Pfam" id="PF11157">
    <property type="entry name" value="DUF2937"/>
    <property type="match status" value="1"/>
</dbReference>
<feature type="transmembrane region" description="Helical" evidence="1">
    <location>
        <begin position="135"/>
        <end position="155"/>
    </location>
</feature>
<evidence type="ECO:0000313" key="3">
    <source>
        <dbReference type="Proteomes" id="UP001595799"/>
    </source>
</evidence>
<keyword evidence="3" id="KW-1185">Reference proteome</keyword>
<evidence type="ECO:0000256" key="1">
    <source>
        <dbReference type="SAM" id="Phobius"/>
    </source>
</evidence>
<keyword evidence="1" id="KW-0472">Membrane</keyword>
<sequence>MLGRITNALFGCLGAAAAGQFPAFQVQYRQQLAGRLDQVRADLSNLLSDARDKGLAPEEFLERASRESGPYTRTLLEDAGQALADHQRLEAAYEALLLSDPLSRPFLFLQHLDPQIARSVAAHFQPALPLTLEGLVYAGLGLVIGVAFAALLEYAGRTLFCSPRQVKRKDQDGGQQRPLSG</sequence>
<protein>
    <submittedName>
        <fullName evidence="2">DUF2937 family protein</fullName>
    </submittedName>
</protein>
<dbReference type="RefSeq" id="WP_382421990.1">
    <property type="nucleotide sequence ID" value="NZ_JBHSCW010000003.1"/>
</dbReference>
<comment type="caution">
    <text evidence="2">The sequence shown here is derived from an EMBL/GenBank/DDBJ whole genome shotgun (WGS) entry which is preliminary data.</text>
</comment>
<dbReference type="InterPro" id="IPR022584">
    <property type="entry name" value="DUF2937"/>
</dbReference>
<dbReference type="Proteomes" id="UP001595799">
    <property type="component" value="Unassembled WGS sequence"/>
</dbReference>
<keyword evidence="1" id="KW-0812">Transmembrane</keyword>
<dbReference type="EMBL" id="JBHSCW010000003">
    <property type="protein sequence ID" value="MFC4351665.1"/>
    <property type="molecule type" value="Genomic_DNA"/>
</dbReference>
<keyword evidence="1" id="KW-1133">Transmembrane helix</keyword>
<name>A0ABV8UKE0_9PROT</name>
<reference evidence="3" key="1">
    <citation type="journal article" date="2019" name="Int. J. Syst. Evol. Microbiol.">
        <title>The Global Catalogue of Microorganisms (GCM) 10K type strain sequencing project: providing services to taxonomists for standard genome sequencing and annotation.</title>
        <authorList>
            <consortium name="The Broad Institute Genomics Platform"/>
            <consortium name="The Broad Institute Genome Sequencing Center for Infectious Disease"/>
            <person name="Wu L."/>
            <person name="Ma J."/>
        </authorList>
    </citation>
    <scope>NUCLEOTIDE SEQUENCE [LARGE SCALE GENOMIC DNA]</scope>
    <source>
        <strain evidence="3">CECT 8472</strain>
    </source>
</reference>
<gene>
    <name evidence="2" type="ORF">ACFOW6_08945</name>
</gene>
<organism evidence="2 3">
    <name type="scientific">Fodinicurvata halophila</name>
    <dbReference type="NCBI Taxonomy" id="1419723"/>
    <lineage>
        <taxon>Bacteria</taxon>
        <taxon>Pseudomonadati</taxon>
        <taxon>Pseudomonadota</taxon>
        <taxon>Alphaproteobacteria</taxon>
        <taxon>Rhodospirillales</taxon>
        <taxon>Rhodovibrionaceae</taxon>
        <taxon>Fodinicurvata</taxon>
    </lineage>
</organism>
<proteinExistence type="predicted"/>
<evidence type="ECO:0000313" key="2">
    <source>
        <dbReference type="EMBL" id="MFC4351665.1"/>
    </source>
</evidence>
<accession>A0ABV8UKE0</accession>